<reference evidence="1" key="1">
    <citation type="submission" date="2014-09" db="EMBL/GenBank/DDBJ databases">
        <authorList>
            <person name="Magalhaes I.L.F."/>
            <person name="Oliveira U."/>
            <person name="Santos F.R."/>
            <person name="Vidigal T.H.D.A."/>
            <person name="Brescovit A.D."/>
            <person name="Santos A.J."/>
        </authorList>
    </citation>
    <scope>NUCLEOTIDE SEQUENCE</scope>
    <source>
        <tissue evidence="1">Shoot tissue taken approximately 20 cm above the soil surface</tissue>
    </source>
</reference>
<organism evidence="1">
    <name type="scientific">Arundo donax</name>
    <name type="common">Giant reed</name>
    <name type="synonym">Donax arundinaceus</name>
    <dbReference type="NCBI Taxonomy" id="35708"/>
    <lineage>
        <taxon>Eukaryota</taxon>
        <taxon>Viridiplantae</taxon>
        <taxon>Streptophyta</taxon>
        <taxon>Embryophyta</taxon>
        <taxon>Tracheophyta</taxon>
        <taxon>Spermatophyta</taxon>
        <taxon>Magnoliopsida</taxon>
        <taxon>Liliopsida</taxon>
        <taxon>Poales</taxon>
        <taxon>Poaceae</taxon>
        <taxon>PACMAD clade</taxon>
        <taxon>Arundinoideae</taxon>
        <taxon>Arundineae</taxon>
        <taxon>Arundo</taxon>
    </lineage>
</organism>
<proteinExistence type="predicted"/>
<sequence length="31" mass="3588">MDPLHEPIPPVGIRISNKQVWVFREVCRIAS</sequence>
<evidence type="ECO:0000313" key="1">
    <source>
        <dbReference type="EMBL" id="JAE36020.1"/>
    </source>
</evidence>
<name>A0A0A9HFR5_ARUDO</name>
<dbReference type="EMBL" id="GBRH01161876">
    <property type="protein sequence ID" value="JAE36020.1"/>
    <property type="molecule type" value="Transcribed_RNA"/>
</dbReference>
<reference evidence="1" key="2">
    <citation type="journal article" date="2015" name="Data Brief">
        <title>Shoot transcriptome of the giant reed, Arundo donax.</title>
        <authorList>
            <person name="Barrero R.A."/>
            <person name="Guerrero F.D."/>
            <person name="Moolhuijzen P."/>
            <person name="Goolsby J.A."/>
            <person name="Tidwell J."/>
            <person name="Bellgard S.E."/>
            <person name="Bellgard M.I."/>
        </authorList>
    </citation>
    <scope>NUCLEOTIDE SEQUENCE</scope>
    <source>
        <tissue evidence="1">Shoot tissue taken approximately 20 cm above the soil surface</tissue>
    </source>
</reference>
<accession>A0A0A9HFR5</accession>
<dbReference type="AlphaFoldDB" id="A0A0A9HFR5"/>
<protein>
    <submittedName>
        <fullName evidence="1">Uncharacterized protein</fullName>
    </submittedName>
</protein>